<dbReference type="WBParaSite" id="PSAMB.scaffold2362size23630.g17488.t1">
    <property type="protein sequence ID" value="PSAMB.scaffold2362size23630.g17488.t1"/>
    <property type="gene ID" value="PSAMB.scaffold2362size23630.g17488"/>
</dbReference>
<organism evidence="2 3">
    <name type="scientific">Plectus sambesii</name>
    <dbReference type="NCBI Taxonomy" id="2011161"/>
    <lineage>
        <taxon>Eukaryota</taxon>
        <taxon>Metazoa</taxon>
        <taxon>Ecdysozoa</taxon>
        <taxon>Nematoda</taxon>
        <taxon>Chromadorea</taxon>
        <taxon>Plectida</taxon>
        <taxon>Plectina</taxon>
        <taxon>Plectoidea</taxon>
        <taxon>Plectidae</taxon>
        <taxon>Plectus</taxon>
    </lineage>
</organism>
<keyword evidence="2" id="KW-1185">Reference proteome</keyword>
<name>A0A914VRE8_9BILA</name>
<proteinExistence type="predicted"/>
<feature type="region of interest" description="Disordered" evidence="1">
    <location>
        <begin position="1"/>
        <end position="101"/>
    </location>
</feature>
<feature type="compositionally biased region" description="Basic residues" evidence="1">
    <location>
        <begin position="34"/>
        <end position="49"/>
    </location>
</feature>
<accession>A0A914VRE8</accession>
<evidence type="ECO:0000313" key="2">
    <source>
        <dbReference type="Proteomes" id="UP000887566"/>
    </source>
</evidence>
<reference evidence="3" key="1">
    <citation type="submission" date="2022-11" db="UniProtKB">
        <authorList>
            <consortium name="WormBaseParasite"/>
        </authorList>
    </citation>
    <scope>IDENTIFICATION</scope>
</reference>
<feature type="compositionally biased region" description="Low complexity" evidence="1">
    <location>
        <begin position="1"/>
        <end position="14"/>
    </location>
</feature>
<evidence type="ECO:0000313" key="3">
    <source>
        <dbReference type="WBParaSite" id="PSAMB.scaffold2362size23630.g17488.t1"/>
    </source>
</evidence>
<feature type="compositionally biased region" description="Polar residues" evidence="1">
    <location>
        <begin position="19"/>
        <end position="30"/>
    </location>
</feature>
<sequence length="101" mass="10994">MSVSSSYCRSCSGTHSRDQSPSTSNGSLSCCTRPRMRSARSKSVLHHRPASIASTPTSGRLVHPHLKQLSHEGDRPRSRSNPRLLERTKGIATSPTKSVLL</sequence>
<dbReference type="Proteomes" id="UP000887566">
    <property type="component" value="Unplaced"/>
</dbReference>
<evidence type="ECO:0000256" key="1">
    <source>
        <dbReference type="SAM" id="MobiDB-lite"/>
    </source>
</evidence>
<protein>
    <submittedName>
        <fullName evidence="3">Uncharacterized protein</fullName>
    </submittedName>
</protein>
<dbReference type="AlphaFoldDB" id="A0A914VRE8"/>
<feature type="compositionally biased region" description="Polar residues" evidence="1">
    <location>
        <begin position="91"/>
        <end position="101"/>
    </location>
</feature>